<evidence type="ECO:0000313" key="2">
    <source>
        <dbReference type="Proteomes" id="UP000323000"/>
    </source>
</evidence>
<comment type="caution">
    <text evidence="1">The sequence shown here is derived from an EMBL/GenBank/DDBJ whole genome shotgun (WGS) entry which is preliminary data.</text>
</comment>
<organism evidence="1 2">
    <name type="scientific">Acer yangbiense</name>
    <dbReference type="NCBI Taxonomy" id="1000413"/>
    <lineage>
        <taxon>Eukaryota</taxon>
        <taxon>Viridiplantae</taxon>
        <taxon>Streptophyta</taxon>
        <taxon>Embryophyta</taxon>
        <taxon>Tracheophyta</taxon>
        <taxon>Spermatophyta</taxon>
        <taxon>Magnoliopsida</taxon>
        <taxon>eudicotyledons</taxon>
        <taxon>Gunneridae</taxon>
        <taxon>Pentapetalae</taxon>
        <taxon>rosids</taxon>
        <taxon>malvids</taxon>
        <taxon>Sapindales</taxon>
        <taxon>Sapindaceae</taxon>
        <taxon>Hippocastanoideae</taxon>
        <taxon>Acereae</taxon>
        <taxon>Acer</taxon>
    </lineage>
</organism>
<gene>
    <name evidence="1" type="ORF">EZV62_001391</name>
</gene>
<proteinExistence type="predicted"/>
<protein>
    <submittedName>
        <fullName evidence="1">Uncharacterized protein</fullName>
    </submittedName>
</protein>
<accession>A0A5C7IWD2</accession>
<evidence type="ECO:0000313" key="1">
    <source>
        <dbReference type="EMBL" id="TXG72812.1"/>
    </source>
</evidence>
<dbReference type="AlphaFoldDB" id="A0A5C7IWD2"/>
<dbReference type="EMBL" id="VAHF01000001">
    <property type="protein sequence ID" value="TXG72812.1"/>
    <property type="molecule type" value="Genomic_DNA"/>
</dbReference>
<dbReference type="OrthoDB" id="1727941at2759"/>
<sequence length="145" mass="16861">MKKLSTLVEVLCKSTLYTFATLTFDQRPDYGFLNRLFRGLFAREEFCVKKRYVGPVIDFLIANQNVQERCHLDWLKARSDAEKFEALFEQSRQKPQERMRTVSDVSFLQQLSVYSVCLVLSACGITVEKQVTQVDVRILEVPKVK</sequence>
<reference evidence="2" key="1">
    <citation type="journal article" date="2019" name="Gigascience">
        <title>De novo genome assembly of the endangered Acer yangbiense, a plant species with extremely small populations endemic to Yunnan Province, China.</title>
        <authorList>
            <person name="Yang J."/>
            <person name="Wariss H.M."/>
            <person name="Tao L."/>
            <person name="Zhang R."/>
            <person name="Yun Q."/>
            <person name="Hollingsworth P."/>
            <person name="Dao Z."/>
            <person name="Luo G."/>
            <person name="Guo H."/>
            <person name="Ma Y."/>
            <person name="Sun W."/>
        </authorList>
    </citation>
    <scope>NUCLEOTIDE SEQUENCE [LARGE SCALE GENOMIC DNA]</scope>
    <source>
        <strain evidence="2">cv. Malutang</strain>
    </source>
</reference>
<dbReference type="Proteomes" id="UP000323000">
    <property type="component" value="Chromosome 1"/>
</dbReference>
<name>A0A5C7IWD2_9ROSI</name>
<keyword evidence="2" id="KW-1185">Reference proteome</keyword>